<feature type="domain" description="CID" evidence="10">
    <location>
        <begin position="884"/>
        <end position="1025"/>
    </location>
</feature>
<feature type="region of interest" description="Disordered" evidence="8">
    <location>
        <begin position="1126"/>
        <end position="1152"/>
    </location>
</feature>
<comment type="subcellular location">
    <subcellularLocation>
        <location evidence="1">Nucleus</location>
    </subcellularLocation>
</comment>
<feature type="region of interest" description="Disordered" evidence="8">
    <location>
        <begin position="510"/>
        <end position="605"/>
    </location>
</feature>
<feature type="domain" description="PWWP" evidence="9">
    <location>
        <begin position="44"/>
        <end position="101"/>
    </location>
</feature>
<feature type="region of interest" description="Disordered" evidence="8">
    <location>
        <begin position="673"/>
        <end position="737"/>
    </location>
</feature>
<keyword evidence="6" id="KW-0804">Transcription</keyword>
<evidence type="ECO:0000313" key="11">
    <source>
        <dbReference type="EMBL" id="KAL3502244.1"/>
    </source>
</evidence>
<keyword evidence="5" id="KW-0287">Flowering</keyword>
<dbReference type="GO" id="GO:0005634">
    <property type="term" value="C:nucleus"/>
    <property type="evidence" value="ECO:0007669"/>
    <property type="project" value="UniProtKB-SubCell"/>
</dbReference>
<dbReference type="FunFam" id="1.25.40.90:FF:000037">
    <property type="entry name" value="Enhancer of ag-4 2"/>
    <property type="match status" value="1"/>
</dbReference>
<feature type="region of interest" description="Disordered" evidence="8">
    <location>
        <begin position="1077"/>
        <end position="1113"/>
    </location>
</feature>
<keyword evidence="12" id="KW-1185">Reference proteome</keyword>
<comment type="caution">
    <text evidence="11">The sequence shown here is derived from an EMBL/GenBank/DDBJ whole genome shotgun (WGS) entry which is preliminary data.</text>
</comment>
<sequence length="1526" mass="164399">MAPGRKRGAKGGGPGGGGGGGGGGGSSGGGGGGGVAKSKTQLNLGDLVLAKVKGFPAWPAKISRPEDWERAPDPKKYFVQFFGTEEIAFVAPADIQAFTSEAKNKLSARCQGKKVKYFTQAVREICEEFEQLQNKSSSCLREDRRQPALVSDAHSADEVIGDAFEAGLKEGTGNGGSNQAAEIRSLGDHGSGLEHCLQRQGETDYKDVKSCFSGDGNGGSSNRNMFPNDGANLLKEAILTSSSSSQSFHKESSCDRRVQVCSSKEMSSRGGSKGSDKCNLHAAEEGCVALLSSDHKEYSDVAEYLRDGQRPKLAVGLNRKNESSYQKHNIRGPAAPVSGGNIDPVSNQQSGDVAEKPIASGGQQSSQNVMKTDGGKQGKKLLNNKKKFDAKDKPGMGVVERSEEDKIDLFSKRQGQGKQGLQSNEVSHPAKRSKYVDVTNDSKVILQRSRKVDSEIRDEKMLDVEVKRSLLQGKAENRVSIIALPATIASNLSGDEDVLPPTKRRRRALEAMSTSSALNSENITRRSSATLKNEMSRRRAVRLCDDEEDEEPKTPIHEGSTKKVLVTSHGQNSTKRGDLHSSFNDQLDKRGSGTPEGRSSKKLVPSAQQLVEYLSPNSQQAEGKRHGKAVASHIPFSPGKVESKEGKPLPVSPKTSPLSVSVVKSIVDPEKSNKLLGKVPGNMYARKTPSATQGPGATSDSLNSSVNQPDERSKPEISAERNKATPKSHLKTHDLPLQAGSVMEAHSLHGERYEAGRDDKMSSSVDQRTSDSVTSMKHLIAAAQAKKRQAHLHNFNDNPNFLLALSSDAQVSNPSPAPVTHPMASSNMTPPDVQGFFPQSSITSPPSDVYQTSSINQRDSEEFVERRVSSGHQTAGGSLSGGTEAAVARDAFEGMIETLSRTKESIGRATRLAIDCAKYGIANEVVELLIRKLENEPSFHRKVDLFFLVDSITQCSHSHKGIAGASYIPAVQAALPRLLVAAAPPGSGARENRRQCLKVLRLWLERKILPDSLLRRYMDDIGVANDDISSGFNLRRPSRAERAIDDPIREMEGMLVDEYGSNATFQLPGFFSSRVFEEDEEEEEEIPKNPVKESANISPSEHSPVAGDLDNYTFTPSERRHHILEDVDGELEMEDVSGHQKDERSSITGDTFGIDPIHLNSAMTLESASNIPFELPPLPEGSPPLPLDSPPATPPLPSSLPPSPLPPPPPLSPAPLPPPPPQLQPNAITPQPIGPPPILPPQPSLQRQSSLTPKHVHLIPSSNLASSVVAYQQAPVLLEIGSNPSGNPLTQMAGNSSHGPPVEASIRNEMFAQQAPCFVPVGVGSSQEASGYNSTRPVEYGHNNGYISSLSSQPNMQFQPGNVPFMQRPLPLNPPPQNTPSHFSYSVPTIGQHPLPAVQHHPPAVQHPLPVVQHPPPHPYPPPYPVPNFTDGPRQFAADEQWRIRPNELNSDQRGIWMPGVRSCSGPAYTQDGYLMPPPERPSVGTAPFRPPVPNTFPGGTSVPGHGVIPMIPGRPDMSAFSWRPA</sequence>
<feature type="compositionally biased region" description="Polar residues" evidence="8">
    <location>
        <begin position="689"/>
        <end position="708"/>
    </location>
</feature>
<feature type="region of interest" description="Disordered" evidence="8">
    <location>
        <begin position="1171"/>
        <end position="1252"/>
    </location>
</feature>
<feature type="compositionally biased region" description="Acidic residues" evidence="8">
    <location>
        <begin position="1126"/>
        <end position="1135"/>
    </location>
</feature>
<dbReference type="InterPro" id="IPR000313">
    <property type="entry name" value="PWWP_dom"/>
</dbReference>
<feature type="compositionally biased region" description="Basic and acidic residues" evidence="8">
    <location>
        <begin position="709"/>
        <end position="723"/>
    </location>
</feature>
<keyword evidence="4" id="KW-0805">Transcription regulation</keyword>
<dbReference type="CDD" id="cd20147">
    <property type="entry name" value="PWWP_HULK"/>
    <property type="match status" value="1"/>
</dbReference>
<dbReference type="PANTHER" id="PTHR12550:SF70">
    <property type="entry name" value="JIL-1 ANCHORING AND STABILIZING PROTEIN, ISOFORM A"/>
    <property type="match status" value="1"/>
</dbReference>
<feature type="compositionally biased region" description="Gly residues" evidence="8">
    <location>
        <begin position="10"/>
        <end position="35"/>
    </location>
</feature>
<evidence type="ECO:0000256" key="1">
    <source>
        <dbReference type="ARBA" id="ARBA00004123"/>
    </source>
</evidence>
<feature type="compositionally biased region" description="Basic and acidic residues" evidence="8">
    <location>
        <begin position="1136"/>
        <end position="1145"/>
    </location>
</feature>
<dbReference type="GO" id="GO:0009908">
    <property type="term" value="P:flower development"/>
    <property type="evidence" value="ECO:0007669"/>
    <property type="project" value="UniProtKB-KW"/>
</dbReference>
<dbReference type="InterPro" id="IPR008942">
    <property type="entry name" value="ENTH_VHS"/>
</dbReference>
<evidence type="ECO:0000313" key="12">
    <source>
        <dbReference type="Proteomes" id="UP001630127"/>
    </source>
</evidence>
<evidence type="ECO:0000256" key="8">
    <source>
        <dbReference type="SAM" id="MobiDB-lite"/>
    </source>
</evidence>
<dbReference type="SUPFAM" id="SSF63748">
    <property type="entry name" value="Tudor/PWWP/MBT"/>
    <property type="match status" value="1"/>
</dbReference>
<name>A0ABD2Y401_9GENT</name>
<evidence type="ECO:0000256" key="6">
    <source>
        <dbReference type="ARBA" id="ARBA00023163"/>
    </source>
</evidence>
<dbReference type="GO" id="GO:0006397">
    <property type="term" value="P:mRNA processing"/>
    <property type="evidence" value="ECO:0007669"/>
    <property type="project" value="UniProtKB-KW"/>
</dbReference>
<evidence type="ECO:0000256" key="5">
    <source>
        <dbReference type="ARBA" id="ARBA00023089"/>
    </source>
</evidence>
<dbReference type="Pfam" id="PF00855">
    <property type="entry name" value="PWWP"/>
    <property type="match status" value="1"/>
</dbReference>
<evidence type="ECO:0008006" key="13">
    <source>
        <dbReference type="Google" id="ProtNLM"/>
    </source>
</evidence>
<evidence type="ECO:0000256" key="2">
    <source>
        <dbReference type="ARBA" id="ARBA00022473"/>
    </source>
</evidence>
<evidence type="ECO:0000259" key="10">
    <source>
        <dbReference type="PROSITE" id="PS51391"/>
    </source>
</evidence>
<dbReference type="PROSITE" id="PS51391">
    <property type="entry name" value="CID"/>
    <property type="match status" value="1"/>
</dbReference>
<keyword evidence="2" id="KW-0217">Developmental protein</keyword>
<keyword evidence="7" id="KW-0539">Nucleus</keyword>
<dbReference type="SMART" id="SM00293">
    <property type="entry name" value="PWWP"/>
    <property type="match status" value="1"/>
</dbReference>
<feature type="region of interest" description="Disordered" evidence="8">
    <location>
        <begin position="617"/>
        <end position="659"/>
    </location>
</feature>
<evidence type="ECO:0000256" key="7">
    <source>
        <dbReference type="ARBA" id="ARBA00023242"/>
    </source>
</evidence>
<dbReference type="PROSITE" id="PS50812">
    <property type="entry name" value="PWWP"/>
    <property type="match status" value="1"/>
</dbReference>
<dbReference type="Proteomes" id="UP001630127">
    <property type="component" value="Unassembled WGS sequence"/>
</dbReference>
<organism evidence="11 12">
    <name type="scientific">Cinchona calisaya</name>
    <dbReference type="NCBI Taxonomy" id="153742"/>
    <lineage>
        <taxon>Eukaryota</taxon>
        <taxon>Viridiplantae</taxon>
        <taxon>Streptophyta</taxon>
        <taxon>Embryophyta</taxon>
        <taxon>Tracheophyta</taxon>
        <taxon>Spermatophyta</taxon>
        <taxon>Magnoliopsida</taxon>
        <taxon>eudicotyledons</taxon>
        <taxon>Gunneridae</taxon>
        <taxon>Pentapetalae</taxon>
        <taxon>asterids</taxon>
        <taxon>lamiids</taxon>
        <taxon>Gentianales</taxon>
        <taxon>Rubiaceae</taxon>
        <taxon>Cinchonoideae</taxon>
        <taxon>Cinchoneae</taxon>
        <taxon>Cinchona</taxon>
    </lineage>
</organism>
<feature type="compositionally biased region" description="Pro residues" evidence="8">
    <location>
        <begin position="1174"/>
        <end position="1223"/>
    </location>
</feature>
<dbReference type="PANTHER" id="PTHR12550">
    <property type="entry name" value="HEPATOMA-DERIVED GROWTH FACTOR-RELATED"/>
    <property type="match status" value="1"/>
</dbReference>
<feature type="region of interest" description="Disordered" evidence="8">
    <location>
        <begin position="316"/>
        <end position="433"/>
    </location>
</feature>
<gene>
    <name evidence="11" type="ORF">ACH5RR_036693</name>
</gene>
<evidence type="ECO:0000256" key="3">
    <source>
        <dbReference type="ARBA" id="ARBA00022664"/>
    </source>
</evidence>
<evidence type="ECO:0000256" key="4">
    <source>
        <dbReference type="ARBA" id="ARBA00023015"/>
    </source>
</evidence>
<dbReference type="EMBL" id="JBJUIK010000015">
    <property type="protein sequence ID" value="KAL3502244.1"/>
    <property type="molecule type" value="Genomic_DNA"/>
</dbReference>
<feature type="compositionally biased region" description="Basic and acidic residues" evidence="8">
    <location>
        <begin position="552"/>
        <end position="561"/>
    </location>
</feature>
<dbReference type="Pfam" id="PF04818">
    <property type="entry name" value="CID"/>
    <property type="match status" value="1"/>
</dbReference>
<proteinExistence type="predicted"/>
<accession>A0ABD2Y401</accession>
<reference evidence="11 12" key="1">
    <citation type="submission" date="2024-11" db="EMBL/GenBank/DDBJ databases">
        <title>A near-complete genome assembly of Cinchona calisaya.</title>
        <authorList>
            <person name="Lian D.C."/>
            <person name="Zhao X.W."/>
            <person name="Wei L."/>
        </authorList>
    </citation>
    <scope>NUCLEOTIDE SEQUENCE [LARGE SCALE GENOMIC DNA]</scope>
    <source>
        <tissue evidence="11">Nenye</tissue>
    </source>
</reference>
<feature type="compositionally biased region" description="Polar residues" evidence="8">
    <location>
        <begin position="361"/>
        <end position="370"/>
    </location>
</feature>
<feature type="compositionally biased region" description="Basic and acidic residues" evidence="8">
    <location>
        <begin position="386"/>
        <end position="411"/>
    </location>
</feature>
<feature type="compositionally biased region" description="Pro residues" evidence="8">
    <location>
        <begin position="1232"/>
        <end position="1243"/>
    </location>
</feature>
<keyword evidence="3" id="KW-0507">mRNA processing</keyword>
<dbReference type="InterPro" id="IPR006569">
    <property type="entry name" value="CID_dom"/>
</dbReference>
<protein>
    <recommendedName>
        <fullName evidence="13">ENHANCER OF AG-4 protein 2</fullName>
    </recommendedName>
</protein>
<evidence type="ECO:0000259" key="9">
    <source>
        <dbReference type="PROSITE" id="PS50812"/>
    </source>
</evidence>
<feature type="compositionally biased region" description="Polar residues" evidence="8">
    <location>
        <begin position="413"/>
        <end position="426"/>
    </location>
</feature>
<dbReference type="SMART" id="SM00582">
    <property type="entry name" value="RPR"/>
    <property type="match status" value="1"/>
</dbReference>
<feature type="region of interest" description="Disordered" evidence="8">
    <location>
        <begin position="1"/>
        <end position="37"/>
    </location>
</feature>
<dbReference type="Gene3D" id="1.25.40.90">
    <property type="match status" value="1"/>
</dbReference>
<dbReference type="Gene3D" id="2.30.30.140">
    <property type="match status" value="1"/>
</dbReference>
<feature type="compositionally biased region" description="Polar residues" evidence="8">
    <location>
        <begin position="512"/>
        <end position="533"/>
    </location>
</feature>